<dbReference type="EMBL" id="JXTB01000112">
    <property type="protein sequence ID" value="PON62516.1"/>
    <property type="molecule type" value="Genomic_DNA"/>
</dbReference>
<protein>
    <submittedName>
        <fullName evidence="1">Uncharacterized protein</fullName>
    </submittedName>
</protein>
<sequence>PSPNLFRHFRSKAINSSPSNSHQSGDLPNFDVVRRQHLANYRCYLRCRQVNQDHD</sequence>
<feature type="non-terminal residue" evidence="1">
    <location>
        <position position="1"/>
    </location>
</feature>
<name>A0A2P5CNC9_PARAD</name>
<proteinExistence type="predicted"/>
<dbReference type="Proteomes" id="UP000237105">
    <property type="component" value="Unassembled WGS sequence"/>
</dbReference>
<evidence type="ECO:0000313" key="1">
    <source>
        <dbReference type="EMBL" id="PON62516.1"/>
    </source>
</evidence>
<accession>A0A2P5CNC9</accession>
<keyword evidence="2" id="KW-1185">Reference proteome</keyword>
<dbReference type="AlphaFoldDB" id="A0A2P5CNC9"/>
<comment type="caution">
    <text evidence="1">The sequence shown here is derived from an EMBL/GenBank/DDBJ whole genome shotgun (WGS) entry which is preliminary data.</text>
</comment>
<organism evidence="1 2">
    <name type="scientific">Parasponia andersonii</name>
    <name type="common">Sponia andersonii</name>
    <dbReference type="NCBI Taxonomy" id="3476"/>
    <lineage>
        <taxon>Eukaryota</taxon>
        <taxon>Viridiplantae</taxon>
        <taxon>Streptophyta</taxon>
        <taxon>Embryophyta</taxon>
        <taxon>Tracheophyta</taxon>
        <taxon>Spermatophyta</taxon>
        <taxon>Magnoliopsida</taxon>
        <taxon>eudicotyledons</taxon>
        <taxon>Gunneridae</taxon>
        <taxon>Pentapetalae</taxon>
        <taxon>rosids</taxon>
        <taxon>fabids</taxon>
        <taxon>Rosales</taxon>
        <taxon>Cannabaceae</taxon>
        <taxon>Parasponia</taxon>
    </lineage>
</organism>
<reference evidence="2" key="1">
    <citation type="submission" date="2016-06" db="EMBL/GenBank/DDBJ databases">
        <title>Parallel loss of symbiosis genes in relatives of nitrogen-fixing non-legume Parasponia.</title>
        <authorList>
            <person name="Van Velzen R."/>
            <person name="Holmer R."/>
            <person name="Bu F."/>
            <person name="Rutten L."/>
            <person name="Van Zeijl A."/>
            <person name="Liu W."/>
            <person name="Santuari L."/>
            <person name="Cao Q."/>
            <person name="Sharma T."/>
            <person name="Shen D."/>
            <person name="Roswanjaya Y."/>
            <person name="Wardhani T."/>
            <person name="Kalhor M.S."/>
            <person name="Jansen J."/>
            <person name="Van den Hoogen J."/>
            <person name="Gungor B."/>
            <person name="Hartog M."/>
            <person name="Hontelez J."/>
            <person name="Verver J."/>
            <person name="Yang W.-C."/>
            <person name="Schijlen E."/>
            <person name="Repin R."/>
            <person name="Schilthuizen M."/>
            <person name="Schranz E."/>
            <person name="Heidstra R."/>
            <person name="Miyata K."/>
            <person name="Fedorova E."/>
            <person name="Kohlen W."/>
            <person name="Bisseling T."/>
            <person name="Smit S."/>
            <person name="Geurts R."/>
        </authorList>
    </citation>
    <scope>NUCLEOTIDE SEQUENCE [LARGE SCALE GENOMIC DNA]</scope>
    <source>
        <strain evidence="2">cv. WU1-14</strain>
    </source>
</reference>
<gene>
    <name evidence="1" type="ORF">PanWU01x14_138370</name>
</gene>
<evidence type="ECO:0000313" key="2">
    <source>
        <dbReference type="Proteomes" id="UP000237105"/>
    </source>
</evidence>